<feature type="region of interest" description="Disordered" evidence="2">
    <location>
        <begin position="245"/>
        <end position="269"/>
    </location>
</feature>
<gene>
    <name evidence="5" type="ORF">KUTeg_016475</name>
</gene>
<comment type="caution">
    <text evidence="5">The sequence shown here is derived from an EMBL/GenBank/DDBJ whole genome shotgun (WGS) entry which is preliminary data.</text>
</comment>
<evidence type="ECO:0000259" key="4">
    <source>
        <dbReference type="Pfam" id="PF13661"/>
    </source>
</evidence>
<feature type="domain" description="Oxoglutarate/iron-dependent oxygenase C-terminal degradation" evidence="3">
    <location>
        <begin position="179"/>
        <end position="375"/>
    </location>
</feature>
<evidence type="ECO:0000259" key="3">
    <source>
        <dbReference type="Pfam" id="PF10637"/>
    </source>
</evidence>
<sequence length="376" mass="43547">MENLETELSSLQFKEKNNDLYKFHQSSEDLKVIDTPYIKNLRKVIFETFKNHLRDISGIDFTEAIDMSCARYDYTDILLCHDDELEGRRIAFIYYLYKLKSTGNRLNHEVIKPQSQLFSHWCTWVNADQLPVAEILSEDKTRLSISGWFHGPRIDRPPPYIEPKPSLQPAKDIEPSKYKELKEAFCDPDITWNLTGPANKRHVLCGNLDNMPAVIQECLEFLQSDAMFLILSHLTGLKLHKLYEPSDNSDSEDETTEGQNQRSIDGKTEPSCYSEVRHWKHGCYTLVHDTCIEGTQFALDSVLYIGGNDWKLEYGGFTSYIAKGDDEELLSIHPKENSLALVYRDKETLRFVKHVNNDINKMADQGFYDISTVYYE</sequence>
<dbReference type="Gene3D" id="2.60.120.620">
    <property type="entry name" value="q2cbj1_9rhob like domain"/>
    <property type="match status" value="2"/>
</dbReference>
<feature type="domain" description="Prolyl 3,4-dihydroxylase TPA1/OFD1 N-terminal" evidence="4">
    <location>
        <begin position="67"/>
        <end position="150"/>
    </location>
</feature>
<organism evidence="5 6">
    <name type="scientific">Tegillarca granosa</name>
    <name type="common">Malaysian cockle</name>
    <name type="synonym">Anadara granosa</name>
    <dbReference type="NCBI Taxonomy" id="220873"/>
    <lineage>
        <taxon>Eukaryota</taxon>
        <taxon>Metazoa</taxon>
        <taxon>Spiralia</taxon>
        <taxon>Lophotrochozoa</taxon>
        <taxon>Mollusca</taxon>
        <taxon>Bivalvia</taxon>
        <taxon>Autobranchia</taxon>
        <taxon>Pteriomorphia</taxon>
        <taxon>Arcoida</taxon>
        <taxon>Arcoidea</taxon>
        <taxon>Arcidae</taxon>
        <taxon>Tegillarca</taxon>
    </lineage>
</organism>
<evidence type="ECO:0000256" key="1">
    <source>
        <dbReference type="ARBA" id="ARBA00022896"/>
    </source>
</evidence>
<evidence type="ECO:0000256" key="2">
    <source>
        <dbReference type="SAM" id="MobiDB-lite"/>
    </source>
</evidence>
<keyword evidence="6" id="KW-1185">Reference proteome</keyword>
<keyword evidence="1" id="KW-0847">Vitamin C</keyword>
<dbReference type="InterPro" id="IPR051842">
    <property type="entry name" value="uS12_prolyl_hydroxylase"/>
</dbReference>
<dbReference type="PANTHER" id="PTHR12117">
    <property type="entry name" value="HISTONE ACETYLTRANSFERASE COMPLEX"/>
    <property type="match status" value="1"/>
</dbReference>
<evidence type="ECO:0000313" key="6">
    <source>
        <dbReference type="Proteomes" id="UP001217089"/>
    </source>
</evidence>
<proteinExistence type="predicted"/>
<dbReference type="Pfam" id="PF13661">
    <property type="entry name" value="2OG-FeII_Oxy_4"/>
    <property type="match status" value="1"/>
</dbReference>
<dbReference type="Proteomes" id="UP001217089">
    <property type="component" value="Unassembled WGS sequence"/>
</dbReference>
<accession>A0ABQ9EL66</accession>
<evidence type="ECO:0000313" key="5">
    <source>
        <dbReference type="EMBL" id="KAJ8305930.1"/>
    </source>
</evidence>
<reference evidence="5 6" key="1">
    <citation type="submission" date="2022-12" db="EMBL/GenBank/DDBJ databases">
        <title>Chromosome-level genome of Tegillarca granosa.</title>
        <authorList>
            <person name="Kim J."/>
        </authorList>
    </citation>
    <scope>NUCLEOTIDE SEQUENCE [LARGE SCALE GENOMIC DNA]</scope>
    <source>
        <strain evidence="5">Teg-2019</strain>
        <tissue evidence="5">Adductor muscle</tissue>
    </source>
</reference>
<dbReference type="Pfam" id="PF10637">
    <property type="entry name" value="Ofd1_CTDD"/>
    <property type="match status" value="1"/>
</dbReference>
<dbReference type="InterPro" id="IPR019601">
    <property type="entry name" value="Oxoglutarate/Fe-dep_Oase_C"/>
</dbReference>
<dbReference type="EMBL" id="JARBDR010000813">
    <property type="protein sequence ID" value="KAJ8305930.1"/>
    <property type="molecule type" value="Genomic_DNA"/>
</dbReference>
<protein>
    <submittedName>
        <fullName evidence="5">Uncharacterized protein</fullName>
    </submittedName>
</protein>
<name>A0ABQ9EL66_TEGGR</name>
<dbReference type="PANTHER" id="PTHR12117:SF0">
    <property type="entry name" value="PROLYL 3-HYDROXYLASE OGFOD1"/>
    <property type="match status" value="1"/>
</dbReference>
<dbReference type="InterPro" id="IPR039558">
    <property type="entry name" value="TPA1/OFD1_N"/>
</dbReference>
<feature type="compositionally biased region" description="Acidic residues" evidence="2">
    <location>
        <begin position="247"/>
        <end position="256"/>
    </location>
</feature>